<keyword evidence="7" id="KW-0378">Hydrolase</keyword>
<evidence type="ECO:0000259" key="6">
    <source>
        <dbReference type="Pfam" id="PF01420"/>
    </source>
</evidence>
<evidence type="ECO:0000313" key="8">
    <source>
        <dbReference type="Proteomes" id="UP000631421"/>
    </source>
</evidence>
<protein>
    <submittedName>
        <fullName evidence="7">Restriction endonuclease subunit S</fullName>
    </submittedName>
</protein>
<evidence type="ECO:0000256" key="3">
    <source>
        <dbReference type="ARBA" id="ARBA00023125"/>
    </source>
</evidence>
<evidence type="ECO:0000256" key="1">
    <source>
        <dbReference type="ARBA" id="ARBA00010923"/>
    </source>
</evidence>
<dbReference type="PANTHER" id="PTHR43140">
    <property type="entry name" value="TYPE-1 RESTRICTION ENZYME ECOKI SPECIFICITY PROTEIN"/>
    <property type="match status" value="1"/>
</dbReference>
<gene>
    <name evidence="7" type="ORF">H6F44_22525</name>
</gene>
<organism evidence="7 8">
    <name type="scientific">Pseudanabaena cinerea FACHB-1277</name>
    <dbReference type="NCBI Taxonomy" id="2949581"/>
    <lineage>
        <taxon>Bacteria</taxon>
        <taxon>Bacillati</taxon>
        <taxon>Cyanobacteriota</taxon>
        <taxon>Cyanophyceae</taxon>
        <taxon>Pseudanabaenales</taxon>
        <taxon>Pseudanabaenaceae</taxon>
        <taxon>Pseudanabaena</taxon>
        <taxon>Pseudanabaena cinerea</taxon>
    </lineage>
</organism>
<accession>A0A926UXP5</accession>
<dbReference type="GO" id="GO:0004519">
    <property type="term" value="F:endonuclease activity"/>
    <property type="evidence" value="ECO:0007669"/>
    <property type="project" value="UniProtKB-KW"/>
</dbReference>
<keyword evidence="8" id="KW-1185">Reference proteome</keyword>
<evidence type="ECO:0000256" key="5">
    <source>
        <dbReference type="SAM" id="Coils"/>
    </source>
</evidence>
<sequence length="317" mass="36003">MARCDELEKLKIERDRKQITVHKSALNRLLTAKDHSDFQTSWHFITQHFSELYSVKENVAELRKAILQLAVMGKLVPQDPSDQPASELLKDIEKEKQKLIKEGKIKASKPLPEIKPDEIPYNLPKSWECVRLGQITNIVRGGSPRPAGDPRFYDGHIPFLKVADLTAENEMYLSKYTYSIKEAGLHKTRMVPPDTLMLTNSGATLGVPKICTFQTTFNDGIAAFIFMNTELYKPFFYYFLSSKTYYFLHEASRGQGQPNLNTEIIGETIVGLPPLAEQHRIVAKIDQLMTLCDELEKQIDAAESKQTNLLNSLMAKV</sequence>
<evidence type="ECO:0000256" key="2">
    <source>
        <dbReference type="ARBA" id="ARBA00022747"/>
    </source>
</evidence>
<dbReference type="InterPro" id="IPR000055">
    <property type="entry name" value="Restrct_endonuc_typeI_TRD"/>
</dbReference>
<dbReference type="Pfam" id="PF01420">
    <property type="entry name" value="Methylase_S"/>
    <property type="match status" value="1"/>
</dbReference>
<dbReference type="EMBL" id="JACJPY010000166">
    <property type="protein sequence ID" value="MBD2152863.1"/>
    <property type="molecule type" value="Genomic_DNA"/>
</dbReference>
<dbReference type="Gene3D" id="3.90.220.20">
    <property type="entry name" value="DNA methylase specificity domains"/>
    <property type="match status" value="1"/>
</dbReference>
<dbReference type="SUPFAM" id="SSF116734">
    <property type="entry name" value="DNA methylase specificity domain"/>
    <property type="match status" value="1"/>
</dbReference>
<feature type="coiled-coil region" evidence="5">
    <location>
        <begin position="285"/>
        <end position="312"/>
    </location>
</feature>
<keyword evidence="5" id="KW-0175">Coiled coil</keyword>
<comment type="caution">
    <text evidence="7">The sequence shown here is derived from an EMBL/GenBank/DDBJ whole genome shotgun (WGS) entry which is preliminary data.</text>
</comment>
<evidence type="ECO:0000313" key="7">
    <source>
        <dbReference type="EMBL" id="MBD2152863.1"/>
    </source>
</evidence>
<evidence type="ECO:0000256" key="4">
    <source>
        <dbReference type="ARBA" id="ARBA00038652"/>
    </source>
</evidence>
<keyword evidence="3" id="KW-0238">DNA-binding</keyword>
<keyword evidence="2" id="KW-0680">Restriction system</keyword>
<dbReference type="CDD" id="cd17283">
    <property type="entry name" value="RMtype1_S_Hpy180ORF7835P_TRD2-CR2_like"/>
    <property type="match status" value="1"/>
</dbReference>
<reference evidence="7" key="2">
    <citation type="submission" date="2020-08" db="EMBL/GenBank/DDBJ databases">
        <authorList>
            <person name="Chen M."/>
            <person name="Teng W."/>
            <person name="Zhao L."/>
            <person name="Hu C."/>
            <person name="Zhou Y."/>
            <person name="Han B."/>
            <person name="Song L."/>
            <person name="Shu W."/>
        </authorList>
    </citation>
    <scope>NUCLEOTIDE SEQUENCE</scope>
    <source>
        <strain evidence="7">FACHB-1277</strain>
    </source>
</reference>
<proteinExistence type="inferred from homology"/>
<comment type="subunit">
    <text evidence="4">The methyltransferase is composed of M and S polypeptides.</text>
</comment>
<dbReference type="AlphaFoldDB" id="A0A926UXP5"/>
<dbReference type="InterPro" id="IPR051212">
    <property type="entry name" value="Type-I_RE_S_subunit"/>
</dbReference>
<dbReference type="RefSeq" id="WP_190353318.1">
    <property type="nucleotide sequence ID" value="NZ_JACJPY010000166.1"/>
</dbReference>
<name>A0A926UXP5_9CYAN</name>
<comment type="similarity">
    <text evidence="1">Belongs to the type-I restriction system S methylase family.</text>
</comment>
<feature type="domain" description="Type I restriction modification DNA specificity" evidence="6">
    <location>
        <begin position="124"/>
        <end position="300"/>
    </location>
</feature>
<dbReference type="GO" id="GO:0009307">
    <property type="term" value="P:DNA restriction-modification system"/>
    <property type="evidence" value="ECO:0007669"/>
    <property type="project" value="UniProtKB-KW"/>
</dbReference>
<dbReference type="InterPro" id="IPR044946">
    <property type="entry name" value="Restrct_endonuc_typeI_TRD_sf"/>
</dbReference>
<keyword evidence="7" id="KW-0255">Endonuclease</keyword>
<dbReference type="GO" id="GO:0003677">
    <property type="term" value="F:DNA binding"/>
    <property type="evidence" value="ECO:0007669"/>
    <property type="project" value="UniProtKB-KW"/>
</dbReference>
<dbReference type="PANTHER" id="PTHR43140:SF1">
    <property type="entry name" value="TYPE I RESTRICTION ENZYME ECOKI SPECIFICITY SUBUNIT"/>
    <property type="match status" value="1"/>
</dbReference>
<reference evidence="7" key="1">
    <citation type="journal article" date="2015" name="ISME J.">
        <title>Draft Genome Sequence of Streptomyces incarnatus NRRL8089, which Produces the Nucleoside Antibiotic Sinefungin.</title>
        <authorList>
            <person name="Oshima K."/>
            <person name="Hattori M."/>
            <person name="Shimizu H."/>
            <person name="Fukuda K."/>
            <person name="Nemoto M."/>
            <person name="Inagaki K."/>
            <person name="Tamura T."/>
        </authorList>
    </citation>
    <scope>NUCLEOTIDE SEQUENCE</scope>
    <source>
        <strain evidence="7">FACHB-1277</strain>
    </source>
</reference>
<dbReference type="Proteomes" id="UP000631421">
    <property type="component" value="Unassembled WGS sequence"/>
</dbReference>
<keyword evidence="7" id="KW-0540">Nuclease</keyword>